<dbReference type="Proteomes" id="UP000028501">
    <property type="component" value="Chromosome"/>
</dbReference>
<dbReference type="RefSeq" id="WP_010878574.1">
    <property type="nucleotide sequence ID" value="NZ_CP006577.1"/>
</dbReference>
<dbReference type="InterPro" id="IPR035093">
    <property type="entry name" value="RelE/ParE_toxin_dom_sf"/>
</dbReference>
<dbReference type="InterPro" id="IPR052747">
    <property type="entry name" value="TA_system_RelE_toxin"/>
</dbReference>
<dbReference type="InterPro" id="IPR007712">
    <property type="entry name" value="RelE/ParE_toxin"/>
</dbReference>
<proteinExistence type="predicted"/>
<evidence type="ECO:0000256" key="1">
    <source>
        <dbReference type="ARBA" id="ARBA00022649"/>
    </source>
</evidence>
<evidence type="ECO:0000313" key="2">
    <source>
        <dbReference type="EMBL" id="AIG97955.1"/>
    </source>
</evidence>
<dbReference type="Pfam" id="PF05016">
    <property type="entry name" value="ParE_toxin"/>
    <property type="match status" value="1"/>
</dbReference>
<organism evidence="2 3">
    <name type="scientific">Archaeoglobus fulgidus DSM 8774</name>
    <dbReference type="NCBI Taxonomy" id="1344584"/>
    <lineage>
        <taxon>Archaea</taxon>
        <taxon>Methanobacteriati</taxon>
        <taxon>Methanobacteriota</taxon>
        <taxon>Archaeoglobi</taxon>
        <taxon>Archaeoglobales</taxon>
        <taxon>Archaeoglobaceae</taxon>
        <taxon>Archaeoglobus</taxon>
    </lineage>
</organism>
<name>A0A075WC10_ARCFL</name>
<sequence length="92" mass="11020">MAWKVRYHKKAIKFLEKLDEGKRSILLSKIQELVNSLESGVLPIQRMDIKRLKGVWDGFLRLRVGEVRIIFKINVEDETIFIYSIHFREKVY</sequence>
<evidence type="ECO:0000313" key="3">
    <source>
        <dbReference type="Proteomes" id="UP000028501"/>
    </source>
</evidence>
<keyword evidence="1" id="KW-1277">Toxin-antitoxin system</keyword>
<dbReference type="GeneID" id="24794684"/>
<dbReference type="EMBL" id="CP006577">
    <property type="protein sequence ID" value="AIG97955.1"/>
    <property type="molecule type" value="Genomic_DNA"/>
</dbReference>
<gene>
    <name evidence="2" type="ORF">AFULGI_00011750</name>
</gene>
<accession>A0A075WC10</accession>
<dbReference type="PANTHER" id="PTHR38813:SF1">
    <property type="entry name" value="TOXIN RELE1-RELATED"/>
    <property type="match status" value="1"/>
</dbReference>
<dbReference type="Gene3D" id="3.30.2310.20">
    <property type="entry name" value="RelE-like"/>
    <property type="match status" value="1"/>
</dbReference>
<dbReference type="SUPFAM" id="SSF143011">
    <property type="entry name" value="RelE-like"/>
    <property type="match status" value="1"/>
</dbReference>
<dbReference type="PANTHER" id="PTHR38813">
    <property type="match status" value="1"/>
</dbReference>
<dbReference type="AlphaFoldDB" id="A0A075WC10"/>
<dbReference type="KEGG" id="afg:AFULGI_00011750"/>
<protein>
    <submittedName>
        <fullName evidence="2">Cytotoxic translational repressor of toxin-antitoxin stability system</fullName>
    </submittedName>
</protein>
<reference evidence="2 3" key="1">
    <citation type="submission" date="2013-07" db="EMBL/GenBank/DDBJ databases">
        <title>Genome of Archaeoglobus fulgidus.</title>
        <authorList>
            <person name="Fiebig A."/>
            <person name="Birkeland N.-K."/>
        </authorList>
    </citation>
    <scope>NUCLEOTIDE SEQUENCE [LARGE SCALE GENOMIC DNA]</scope>
    <source>
        <strain evidence="2 3">DSM 8774</strain>
    </source>
</reference>
<dbReference type="HOGENOM" id="CLU_155761_6_3_2"/>